<protein>
    <submittedName>
        <fullName evidence="2">Uncharacterized protein</fullName>
    </submittedName>
</protein>
<dbReference type="RefSeq" id="WP_089218635.1">
    <property type="nucleotide sequence ID" value="NZ_FZOS01000004.1"/>
</dbReference>
<dbReference type="OrthoDB" id="7193522at2"/>
<keyword evidence="3" id="KW-1185">Reference proteome</keyword>
<sequence length="116" mass="11442">MTKSFFQYPTGTVGWALLLLRCSVAAALAAGAAISAVPWIEAPVLLVAAALILGVLTRAAGLAGLVAAGLIGAEIGGTAGLAVGLHGIAALALSMIGAGGYSIDARRFGRRVITLD</sequence>
<organism evidence="2 3">
    <name type="scientific">Edaphosphingomonas laterariae</name>
    <dbReference type="NCBI Taxonomy" id="861865"/>
    <lineage>
        <taxon>Bacteria</taxon>
        <taxon>Pseudomonadati</taxon>
        <taxon>Pseudomonadota</taxon>
        <taxon>Alphaproteobacteria</taxon>
        <taxon>Sphingomonadales</taxon>
        <taxon>Rhizorhabdaceae</taxon>
        <taxon>Edaphosphingomonas</taxon>
    </lineage>
</organism>
<accession>A0A239DI52</accession>
<feature type="transmembrane region" description="Helical" evidence="1">
    <location>
        <begin position="79"/>
        <end position="101"/>
    </location>
</feature>
<dbReference type="AlphaFoldDB" id="A0A239DI52"/>
<proteinExistence type="predicted"/>
<keyword evidence="1" id="KW-0472">Membrane</keyword>
<keyword evidence="1" id="KW-0812">Transmembrane</keyword>
<feature type="transmembrane region" description="Helical" evidence="1">
    <location>
        <begin position="44"/>
        <end position="73"/>
    </location>
</feature>
<feature type="transmembrane region" description="Helical" evidence="1">
    <location>
        <begin position="12"/>
        <end position="37"/>
    </location>
</feature>
<dbReference type="Proteomes" id="UP000198281">
    <property type="component" value="Unassembled WGS sequence"/>
</dbReference>
<evidence type="ECO:0000313" key="2">
    <source>
        <dbReference type="EMBL" id="SNS31662.1"/>
    </source>
</evidence>
<gene>
    <name evidence="2" type="ORF">SAMN06295912_104102</name>
</gene>
<keyword evidence="1" id="KW-1133">Transmembrane helix</keyword>
<evidence type="ECO:0000256" key="1">
    <source>
        <dbReference type="SAM" id="Phobius"/>
    </source>
</evidence>
<reference evidence="3" key="1">
    <citation type="submission" date="2017-06" db="EMBL/GenBank/DDBJ databases">
        <authorList>
            <person name="Varghese N."/>
            <person name="Submissions S."/>
        </authorList>
    </citation>
    <scope>NUCLEOTIDE SEQUENCE [LARGE SCALE GENOMIC DNA]</scope>
    <source>
        <strain evidence="3">LNB2</strain>
    </source>
</reference>
<name>A0A239DI52_9SPHN</name>
<evidence type="ECO:0000313" key="3">
    <source>
        <dbReference type="Proteomes" id="UP000198281"/>
    </source>
</evidence>
<dbReference type="EMBL" id="FZOS01000004">
    <property type="protein sequence ID" value="SNS31662.1"/>
    <property type="molecule type" value="Genomic_DNA"/>
</dbReference>